<dbReference type="RefSeq" id="WP_013462082.1">
    <property type="nucleotide sequence ID" value="NC_014774.1"/>
</dbReference>
<reference evidence="2" key="1">
    <citation type="submission" date="2010-11" db="EMBL/GenBank/DDBJ databases">
        <title>Complete genome sequence of Candidatus Liberibacter solanacearum CLso-ZC1.</title>
        <authorList>
            <person name="Lin H."/>
            <person name="Doddapaneni H.V."/>
            <person name="Lou B."/>
            <person name="Civerolo E.L."/>
            <person name="Chen C."/>
            <person name="Duan Y."/>
            <person name="Zhou L."/>
            <person name="Glynn J."/>
        </authorList>
    </citation>
    <scope>NUCLEOTIDE SEQUENCE [LARGE SCALE GENOMIC DNA]</scope>
    <source>
        <strain evidence="2">CLso-ZC1</strain>
    </source>
</reference>
<dbReference type="KEGG" id="lso:CKC_03385"/>
<organism evidence="1 2">
    <name type="scientific">Liberibacter solanacearum (strain CLso-ZC1)</name>
    <dbReference type="NCBI Taxonomy" id="658172"/>
    <lineage>
        <taxon>Bacteria</taxon>
        <taxon>Pseudomonadati</taxon>
        <taxon>Pseudomonadota</taxon>
        <taxon>Alphaproteobacteria</taxon>
        <taxon>Hyphomicrobiales</taxon>
        <taxon>Rhizobiaceae</taxon>
        <taxon>Liberibacter</taxon>
    </lineage>
</organism>
<dbReference type="STRING" id="658172.CKC_03385"/>
<dbReference type="HOGENOM" id="CLU_2538509_0_0_5"/>
<sequence length="83" mass="9327">MVDWAKWAKFTAGVTTAISQYKEGTQRAEADRYRSSLAEENVKRAGFLHLERMERAKREGILEAGLFRMKSEMSGLSGVSADI</sequence>
<protein>
    <submittedName>
        <fullName evidence="1">Uncharacterized protein</fullName>
    </submittedName>
</protein>
<reference key="2">
    <citation type="submission" date="2010-11" db="EMBL/GenBank/DDBJ databases">
        <authorList>
            <person name="Lin H."/>
            <person name="Doddapaneni H.V."/>
            <person name="Lou B."/>
            <person name="Civerolo E.L."/>
            <person name="Chen C."/>
            <person name="Duan Y."/>
            <person name="Zhou L."/>
            <person name="Glynn J."/>
        </authorList>
    </citation>
    <scope>NUCLEOTIDE SEQUENCE</scope>
    <source>
        <strain>CLso-ZC1</strain>
    </source>
</reference>
<dbReference type="EMBL" id="CP002371">
    <property type="protein sequence ID" value="ADR52426.1"/>
    <property type="molecule type" value="Genomic_DNA"/>
</dbReference>
<accession>E4UB35</accession>
<evidence type="ECO:0000313" key="1">
    <source>
        <dbReference type="EMBL" id="ADR52426.1"/>
    </source>
</evidence>
<name>E4UB35_LIBSC</name>
<dbReference type="AlphaFoldDB" id="E4UB35"/>
<evidence type="ECO:0000313" key="2">
    <source>
        <dbReference type="Proteomes" id="UP000007038"/>
    </source>
</evidence>
<gene>
    <name evidence="1" type="ordered locus">CKC_03385</name>
</gene>
<reference evidence="1 2" key="3">
    <citation type="journal article" date="2011" name="PLoS ONE">
        <title>The Complete Genome Sequence of 'Candidatus Liberibacter solanacearum', the Bacterium Associated with Potato Zebra Chip Disease.</title>
        <authorList>
            <person name="Lin H."/>
            <person name="Lou B."/>
            <person name="Glynn J.M."/>
            <person name="Doddapaneni H."/>
            <person name="Civerolo E.L."/>
            <person name="Chen C."/>
            <person name="Duan Y."/>
            <person name="Zhou L."/>
            <person name="Vahling C.M."/>
        </authorList>
    </citation>
    <scope>NUCLEOTIDE SEQUENCE [LARGE SCALE GENOMIC DNA]</scope>
    <source>
        <strain evidence="1 2">CLso-ZC1</strain>
    </source>
</reference>
<proteinExistence type="predicted"/>
<dbReference type="GeneID" id="96886614"/>
<dbReference type="Proteomes" id="UP000007038">
    <property type="component" value="Chromosome"/>
</dbReference>